<evidence type="ECO:0000256" key="3">
    <source>
        <dbReference type="ARBA" id="ARBA00022723"/>
    </source>
</evidence>
<organism evidence="8 9">
    <name type="scientific">Poecilia latipinna</name>
    <name type="common">sailfin molly</name>
    <dbReference type="NCBI Taxonomy" id="48699"/>
    <lineage>
        <taxon>Eukaryota</taxon>
        <taxon>Metazoa</taxon>
        <taxon>Chordata</taxon>
        <taxon>Craniata</taxon>
        <taxon>Vertebrata</taxon>
        <taxon>Euteleostomi</taxon>
        <taxon>Actinopterygii</taxon>
        <taxon>Neopterygii</taxon>
        <taxon>Teleostei</taxon>
        <taxon>Neoteleostei</taxon>
        <taxon>Acanthomorphata</taxon>
        <taxon>Ovalentaria</taxon>
        <taxon>Atherinomorphae</taxon>
        <taxon>Cyprinodontiformes</taxon>
        <taxon>Poeciliidae</taxon>
        <taxon>Poeciliinae</taxon>
        <taxon>Poecilia</taxon>
    </lineage>
</organism>
<keyword evidence="9" id="KW-1185">Reference proteome</keyword>
<keyword evidence="5" id="KW-0408">Iron</keyword>
<evidence type="ECO:0000256" key="6">
    <source>
        <dbReference type="ARBA" id="ARBA00023033"/>
    </source>
</evidence>
<dbReference type="Proteomes" id="UP000261500">
    <property type="component" value="Unplaced"/>
</dbReference>
<dbReference type="PANTHER" id="PTHR24302">
    <property type="entry name" value="CYTOCHROME P450 FAMILY 3"/>
    <property type="match status" value="1"/>
</dbReference>
<keyword evidence="7" id="KW-0472">Membrane</keyword>
<comment type="similarity">
    <text evidence="1">Belongs to the cytochrome P450 family.</text>
</comment>
<keyword evidence="7" id="KW-1133">Transmembrane helix</keyword>
<proteinExistence type="inferred from homology"/>
<keyword evidence="6" id="KW-0503">Monooxygenase</keyword>
<keyword evidence="7" id="KW-0812">Transmembrane</keyword>
<evidence type="ECO:0000256" key="5">
    <source>
        <dbReference type="ARBA" id="ARBA00023004"/>
    </source>
</evidence>
<evidence type="ECO:0000313" key="8">
    <source>
        <dbReference type="Ensembl" id="ENSPLAP00000020135.1"/>
    </source>
</evidence>
<evidence type="ECO:0000256" key="2">
    <source>
        <dbReference type="ARBA" id="ARBA00022617"/>
    </source>
</evidence>
<dbReference type="GeneTree" id="ENSGT01030000235934"/>
<feature type="transmembrane region" description="Helical" evidence="7">
    <location>
        <begin position="6"/>
        <end position="24"/>
    </location>
</feature>
<reference evidence="8" key="1">
    <citation type="submission" date="2025-08" db="UniProtKB">
        <authorList>
            <consortium name="Ensembl"/>
        </authorList>
    </citation>
    <scope>IDENTIFICATION</scope>
</reference>
<keyword evidence="4" id="KW-0560">Oxidoreductase</keyword>
<sequence length="67" mass="8101">MGYFLYFSAETWTLLVAFVTYAYWPYGTFKKLGISGPKPVPFFGTMLHYRRCECKEFSYFIYIYIYI</sequence>
<keyword evidence="3" id="KW-0479">Metal-binding</keyword>
<evidence type="ECO:0000313" key="9">
    <source>
        <dbReference type="Proteomes" id="UP000261500"/>
    </source>
</evidence>
<evidence type="ECO:0000256" key="4">
    <source>
        <dbReference type="ARBA" id="ARBA00023002"/>
    </source>
</evidence>
<evidence type="ECO:0000256" key="1">
    <source>
        <dbReference type="ARBA" id="ARBA00010617"/>
    </source>
</evidence>
<dbReference type="Ensembl" id="ENSPLAT00000014293.1">
    <property type="protein sequence ID" value="ENSPLAP00000020135.1"/>
    <property type="gene ID" value="ENSPLAG00000002807.1"/>
</dbReference>
<protein>
    <submittedName>
        <fullName evidence="8">Uncharacterized protein</fullName>
    </submittedName>
</protein>
<dbReference type="STRING" id="48699.ENSPLAP00000020135"/>
<dbReference type="InterPro" id="IPR050705">
    <property type="entry name" value="Cytochrome_P450_3A"/>
</dbReference>
<dbReference type="AlphaFoldDB" id="A0A3B3V313"/>
<evidence type="ECO:0000256" key="7">
    <source>
        <dbReference type="SAM" id="Phobius"/>
    </source>
</evidence>
<dbReference type="GO" id="GO:0046872">
    <property type="term" value="F:metal ion binding"/>
    <property type="evidence" value="ECO:0007669"/>
    <property type="project" value="UniProtKB-KW"/>
</dbReference>
<keyword evidence="2" id="KW-0349">Heme</keyword>
<reference evidence="8" key="2">
    <citation type="submission" date="2025-09" db="UniProtKB">
        <authorList>
            <consortium name="Ensembl"/>
        </authorList>
    </citation>
    <scope>IDENTIFICATION</scope>
</reference>
<name>A0A3B3V313_9TELE</name>
<accession>A0A3B3V313</accession>
<dbReference type="PANTHER" id="PTHR24302:SF32">
    <property type="entry name" value="CYTOCHROME P450, FAMILY 3, SUBFAMILY A, POLYPEPTIDE 65"/>
    <property type="match status" value="1"/>
</dbReference>
<dbReference type="GO" id="GO:0008395">
    <property type="term" value="F:steroid hydroxylase activity"/>
    <property type="evidence" value="ECO:0007669"/>
    <property type="project" value="TreeGrafter"/>
</dbReference>